<organism evidence="1 2">
    <name type="scientific">Knoellia koreensis</name>
    <dbReference type="NCBI Taxonomy" id="2730921"/>
    <lineage>
        <taxon>Bacteria</taxon>
        <taxon>Bacillati</taxon>
        <taxon>Actinomycetota</taxon>
        <taxon>Actinomycetes</taxon>
        <taxon>Micrococcales</taxon>
        <taxon>Intrasporangiaceae</taxon>
        <taxon>Knoellia</taxon>
    </lineage>
</organism>
<proteinExistence type="predicted"/>
<gene>
    <name evidence="1" type="ORF">HJG52_14215</name>
</gene>
<dbReference type="Pfam" id="PF13279">
    <property type="entry name" value="4HBT_2"/>
    <property type="match status" value="1"/>
</dbReference>
<dbReference type="SUPFAM" id="SSF54637">
    <property type="entry name" value="Thioesterase/thiol ester dehydrase-isomerase"/>
    <property type="match status" value="1"/>
</dbReference>
<comment type="caution">
    <text evidence="1">The sequence shown here is derived from an EMBL/GenBank/DDBJ whole genome shotgun (WGS) entry which is preliminary data.</text>
</comment>
<protein>
    <submittedName>
        <fullName evidence="1">Acyl-CoA thioesterase</fullName>
    </submittedName>
</protein>
<dbReference type="Proteomes" id="UP000588586">
    <property type="component" value="Unassembled WGS sequence"/>
</dbReference>
<evidence type="ECO:0000313" key="1">
    <source>
        <dbReference type="EMBL" id="NNM47153.1"/>
    </source>
</evidence>
<name>A0A849HKG0_9MICO</name>
<sequence length="140" mass="15366">MRSATRRSTVQWVDTDAAGIHHNTLVNRLVEAAEAQLVQHAGLDLGAYFPVTPRVRFEADYEAPLFFSQEVTTTLSVAAVGTSSLTYEFEIWGEAFDGHHRRRAAKGRYVVVHLDEADHGAGAASSPWPDEWLSALGDAD</sequence>
<dbReference type="Gene3D" id="3.10.129.10">
    <property type="entry name" value="Hotdog Thioesterase"/>
    <property type="match status" value="1"/>
</dbReference>
<dbReference type="EMBL" id="JABEPQ010000003">
    <property type="protein sequence ID" value="NNM47153.1"/>
    <property type="molecule type" value="Genomic_DNA"/>
</dbReference>
<dbReference type="InterPro" id="IPR029069">
    <property type="entry name" value="HotDog_dom_sf"/>
</dbReference>
<dbReference type="CDD" id="cd00586">
    <property type="entry name" value="4HBT"/>
    <property type="match status" value="1"/>
</dbReference>
<evidence type="ECO:0000313" key="2">
    <source>
        <dbReference type="Proteomes" id="UP000588586"/>
    </source>
</evidence>
<dbReference type="RefSeq" id="WP_171244283.1">
    <property type="nucleotide sequence ID" value="NZ_JABEPQ010000003.1"/>
</dbReference>
<accession>A0A849HKG0</accession>
<dbReference type="AlphaFoldDB" id="A0A849HKG0"/>
<keyword evidence="2" id="KW-1185">Reference proteome</keyword>
<reference evidence="1 2" key="1">
    <citation type="submission" date="2020-04" db="EMBL/GenBank/DDBJ databases">
        <title>Knoellia sp. isolate from air conditioner.</title>
        <authorList>
            <person name="Chea S."/>
            <person name="Kim D.-U."/>
        </authorList>
    </citation>
    <scope>NUCLEOTIDE SEQUENCE [LARGE SCALE GENOMIC DNA]</scope>
    <source>
        <strain evidence="1 2">DB2414S</strain>
    </source>
</reference>